<evidence type="ECO:0000313" key="1">
    <source>
        <dbReference type="EMBL" id="WOE74721.1"/>
    </source>
</evidence>
<dbReference type="NCBIfam" id="TIGR04256">
    <property type="entry name" value="GxxExxY"/>
    <property type="match status" value="1"/>
</dbReference>
<sequence>MSERLEELASIVIDVAMGVHVDLGPGLLESVYEGVLANRLEKRGLKIDRQKPVRITVDGLDYADAFRFDLLVENQLLLEIKSVPKLAPIHTKQTLTYLRLMKLPLGLLINFGGITLKEGLKRVANNYRDAKL</sequence>
<evidence type="ECO:0000313" key="2">
    <source>
        <dbReference type="Proteomes" id="UP001302429"/>
    </source>
</evidence>
<dbReference type="Pfam" id="PF13366">
    <property type="entry name" value="PDDEXK_3"/>
    <property type="match status" value="1"/>
</dbReference>
<proteinExistence type="predicted"/>
<dbReference type="Proteomes" id="UP001302429">
    <property type="component" value="Chromosome"/>
</dbReference>
<dbReference type="AlphaFoldDB" id="A0AA97F751"/>
<accession>A0AA97F751</accession>
<keyword evidence="2" id="KW-1185">Reference proteome</keyword>
<reference evidence="1 2" key="1">
    <citation type="submission" date="2023-10" db="EMBL/GenBank/DDBJ databases">
        <title>Complete genome sequence of a Sphingomonadaceae bacterium.</title>
        <authorList>
            <person name="Yan C."/>
        </authorList>
    </citation>
    <scope>NUCLEOTIDE SEQUENCE [LARGE SCALE GENOMIC DNA]</scope>
    <source>
        <strain evidence="1 2">SCSIO 66989</strain>
    </source>
</reference>
<name>A0AA97F751_9SPHN</name>
<organism evidence="1 2">
    <name type="scientific">Alterisphingorhabdus coralli</name>
    <dbReference type="NCBI Taxonomy" id="3071408"/>
    <lineage>
        <taxon>Bacteria</taxon>
        <taxon>Pseudomonadati</taxon>
        <taxon>Pseudomonadota</taxon>
        <taxon>Alphaproteobacteria</taxon>
        <taxon>Sphingomonadales</taxon>
        <taxon>Sphingomonadaceae</taxon>
        <taxon>Alterisphingorhabdus (ex Yan et al. 2024)</taxon>
    </lineage>
</organism>
<dbReference type="KEGG" id="acoa:RB602_12830"/>
<gene>
    <name evidence="1" type="ORF">RB602_12830</name>
</gene>
<dbReference type="RefSeq" id="WP_317081000.1">
    <property type="nucleotide sequence ID" value="NZ_CP136594.1"/>
</dbReference>
<dbReference type="InterPro" id="IPR026350">
    <property type="entry name" value="GxxExxY"/>
</dbReference>
<dbReference type="EMBL" id="CP136594">
    <property type="protein sequence ID" value="WOE74721.1"/>
    <property type="molecule type" value="Genomic_DNA"/>
</dbReference>
<protein>
    <submittedName>
        <fullName evidence="1">GxxExxY protein</fullName>
    </submittedName>
</protein>